<comment type="caution">
    <text evidence="1">The sequence shown here is derived from an EMBL/GenBank/DDBJ whole genome shotgun (WGS) entry which is preliminary data.</text>
</comment>
<proteinExistence type="predicted"/>
<protein>
    <submittedName>
        <fullName evidence="1">Uncharacterized protein</fullName>
    </submittedName>
</protein>
<gene>
    <name evidence="1" type="ORF">SDC9_156236</name>
</gene>
<name>A0A645F3M9_9ZZZZ</name>
<reference evidence="1" key="1">
    <citation type="submission" date="2019-08" db="EMBL/GenBank/DDBJ databases">
        <authorList>
            <person name="Kucharzyk K."/>
            <person name="Murdoch R.W."/>
            <person name="Higgins S."/>
            <person name="Loffler F."/>
        </authorList>
    </citation>
    <scope>NUCLEOTIDE SEQUENCE</scope>
</reference>
<sequence>MLTRIEPVARRPAFLGGGDLHRLPALERRIQGDKVTIHLGAATTVPQIGVQTIGEVNRRGATRQIHHPALRRQHIQRVVQ</sequence>
<evidence type="ECO:0000313" key="1">
    <source>
        <dbReference type="EMBL" id="MPN08948.1"/>
    </source>
</evidence>
<dbReference type="EMBL" id="VSSQ01055045">
    <property type="protein sequence ID" value="MPN08948.1"/>
    <property type="molecule type" value="Genomic_DNA"/>
</dbReference>
<dbReference type="AlphaFoldDB" id="A0A645F3M9"/>
<organism evidence="1">
    <name type="scientific">bioreactor metagenome</name>
    <dbReference type="NCBI Taxonomy" id="1076179"/>
    <lineage>
        <taxon>unclassified sequences</taxon>
        <taxon>metagenomes</taxon>
        <taxon>ecological metagenomes</taxon>
    </lineage>
</organism>
<accession>A0A645F3M9</accession>